<keyword evidence="1" id="KW-1133">Transmembrane helix</keyword>
<sequence>MHRRHIRSHTALRGIAALLVVLYHYRHAFPWGAAIDGRTGFVMSATHMVDLFFMLSGFVMTLVYAADGFDSRFSPRDFLQSRFARIYPLHLLTLAWMSLLVLYGGPFSAELSQEALRTVALVQAWGFQDQFSLNFPSWSISGEFAAYLLFPLLGCGLLMRLRPGPEVFVVLAIAGLAAHEILMQHYGLRWERIALLRAVPGFLLGYALCHYRHSWTGLSDRALSLIQLSCVVALAGMMHARLELLWMVPLFAICILSTWEDRGVLGRLLSARAPVWLGDISYTIYMLHVPVISAGYLAWPKLAGFLPDTLRQALFVPATLLVTLGLSALVYRHFEVPMRSLLRARQRTRAGVD</sequence>
<accession>A0A3D9XH29</accession>
<dbReference type="Proteomes" id="UP000256941">
    <property type="component" value="Unassembled WGS sequence"/>
</dbReference>
<dbReference type="EMBL" id="QTUJ01000003">
    <property type="protein sequence ID" value="REF68921.1"/>
    <property type="molecule type" value="Genomic_DNA"/>
</dbReference>
<dbReference type="InterPro" id="IPR050879">
    <property type="entry name" value="Acyltransferase_3"/>
</dbReference>
<evidence type="ECO:0000313" key="4">
    <source>
        <dbReference type="Proteomes" id="UP000256941"/>
    </source>
</evidence>
<comment type="caution">
    <text evidence="3">The sequence shown here is derived from an EMBL/GenBank/DDBJ whole genome shotgun (WGS) entry which is preliminary data.</text>
</comment>
<feature type="transmembrane region" description="Helical" evidence="1">
    <location>
        <begin position="280"/>
        <end position="299"/>
    </location>
</feature>
<feature type="transmembrane region" description="Helical" evidence="1">
    <location>
        <begin position="221"/>
        <end position="238"/>
    </location>
</feature>
<feature type="transmembrane region" description="Helical" evidence="1">
    <location>
        <begin position="193"/>
        <end position="209"/>
    </location>
</feature>
<feature type="transmembrane region" description="Helical" evidence="1">
    <location>
        <begin position="86"/>
        <end position="105"/>
    </location>
</feature>
<proteinExistence type="predicted"/>
<feature type="transmembrane region" description="Helical" evidence="1">
    <location>
        <begin position="12"/>
        <end position="29"/>
    </location>
</feature>
<evidence type="ECO:0000313" key="3">
    <source>
        <dbReference type="EMBL" id="REF68921.1"/>
    </source>
</evidence>
<feature type="transmembrane region" description="Helical" evidence="1">
    <location>
        <begin position="41"/>
        <end position="65"/>
    </location>
</feature>
<feature type="transmembrane region" description="Helical" evidence="1">
    <location>
        <begin position="244"/>
        <end position="259"/>
    </location>
</feature>
<dbReference type="PANTHER" id="PTHR23028:SF131">
    <property type="entry name" value="BLR2367 PROTEIN"/>
    <property type="match status" value="1"/>
</dbReference>
<dbReference type="GO" id="GO:0016020">
    <property type="term" value="C:membrane"/>
    <property type="evidence" value="ECO:0007669"/>
    <property type="project" value="TreeGrafter"/>
</dbReference>
<gene>
    <name evidence="3" type="ORF">BDD41_4004</name>
</gene>
<feature type="domain" description="Acyltransferase 3" evidence="2">
    <location>
        <begin position="11"/>
        <end position="331"/>
    </location>
</feature>
<feature type="transmembrane region" description="Helical" evidence="1">
    <location>
        <begin position="144"/>
        <end position="161"/>
    </location>
</feature>
<dbReference type="InterPro" id="IPR002656">
    <property type="entry name" value="Acyl_transf_3_dom"/>
</dbReference>
<keyword evidence="1" id="KW-0812">Transmembrane</keyword>
<dbReference type="AlphaFoldDB" id="A0A3D9XH29"/>
<name>A0A3D9XH29_PARVE</name>
<dbReference type="Pfam" id="PF01757">
    <property type="entry name" value="Acyl_transf_3"/>
    <property type="match status" value="1"/>
</dbReference>
<evidence type="ECO:0000256" key="1">
    <source>
        <dbReference type="SAM" id="Phobius"/>
    </source>
</evidence>
<evidence type="ECO:0000259" key="2">
    <source>
        <dbReference type="Pfam" id="PF01757"/>
    </source>
</evidence>
<protein>
    <submittedName>
        <fullName evidence="3">Peptidoglycan/LPS O-acetylase OafA/YrhL</fullName>
    </submittedName>
</protein>
<feature type="transmembrane region" description="Helical" evidence="1">
    <location>
        <begin position="168"/>
        <end position="187"/>
    </location>
</feature>
<keyword evidence="1" id="KW-0472">Membrane</keyword>
<reference evidence="3 4" key="1">
    <citation type="submission" date="2018-08" db="EMBL/GenBank/DDBJ databases">
        <title>Genomic Encyclopedia of Archaeal and Bacterial Type Strains, Phase II (KMG-II): from individual species to whole genera.</title>
        <authorList>
            <person name="Goeker M."/>
        </authorList>
    </citation>
    <scope>NUCLEOTIDE SEQUENCE [LARGE SCALE GENOMIC DNA]</scope>
    <source>
        <strain evidence="3 4">DSM 17099</strain>
    </source>
</reference>
<dbReference type="GO" id="GO:0000271">
    <property type="term" value="P:polysaccharide biosynthetic process"/>
    <property type="evidence" value="ECO:0007669"/>
    <property type="project" value="TreeGrafter"/>
</dbReference>
<dbReference type="PANTHER" id="PTHR23028">
    <property type="entry name" value="ACETYLTRANSFERASE"/>
    <property type="match status" value="1"/>
</dbReference>
<feature type="transmembrane region" description="Helical" evidence="1">
    <location>
        <begin position="311"/>
        <end position="331"/>
    </location>
</feature>
<dbReference type="GO" id="GO:0016747">
    <property type="term" value="F:acyltransferase activity, transferring groups other than amino-acyl groups"/>
    <property type="evidence" value="ECO:0007669"/>
    <property type="project" value="InterPro"/>
</dbReference>
<organism evidence="3 4">
    <name type="scientific">Paracoccus versutus</name>
    <name type="common">Thiobacillus versutus</name>
    <dbReference type="NCBI Taxonomy" id="34007"/>
    <lineage>
        <taxon>Bacteria</taxon>
        <taxon>Pseudomonadati</taxon>
        <taxon>Pseudomonadota</taxon>
        <taxon>Alphaproteobacteria</taxon>
        <taxon>Rhodobacterales</taxon>
        <taxon>Paracoccaceae</taxon>
        <taxon>Paracoccus</taxon>
    </lineage>
</organism>